<gene>
    <name evidence="6" type="ORF">SAMN04488055_0102</name>
</gene>
<evidence type="ECO:0000256" key="4">
    <source>
        <dbReference type="ARBA" id="ARBA00022833"/>
    </source>
</evidence>
<evidence type="ECO:0000256" key="3">
    <source>
        <dbReference type="ARBA" id="ARBA00022801"/>
    </source>
</evidence>
<comment type="similarity">
    <text evidence="1">Belongs to the cytidine and deoxycytidylate deaminase family.</text>
</comment>
<dbReference type="Gene3D" id="3.40.140.10">
    <property type="entry name" value="Cytidine Deaminase, domain 2"/>
    <property type="match status" value="1"/>
</dbReference>
<reference evidence="6 7" key="1">
    <citation type="submission" date="2016-11" db="EMBL/GenBank/DDBJ databases">
        <authorList>
            <person name="Jaros S."/>
            <person name="Januszkiewicz K."/>
            <person name="Wedrychowicz H."/>
        </authorList>
    </citation>
    <scope>NUCLEOTIDE SEQUENCE [LARGE SCALE GENOMIC DNA]</scope>
    <source>
        <strain evidence="6 7">DSM 24787</strain>
    </source>
</reference>
<dbReference type="GO" id="GO:0072527">
    <property type="term" value="P:pyrimidine-containing compound metabolic process"/>
    <property type="evidence" value="ECO:0007669"/>
    <property type="project" value="UniProtKB-ARBA"/>
</dbReference>
<evidence type="ECO:0000313" key="7">
    <source>
        <dbReference type="Proteomes" id="UP000185003"/>
    </source>
</evidence>
<dbReference type="GO" id="GO:0004126">
    <property type="term" value="F:cytidine deaminase activity"/>
    <property type="evidence" value="ECO:0007669"/>
    <property type="project" value="TreeGrafter"/>
</dbReference>
<keyword evidence="2" id="KW-0479">Metal-binding</keyword>
<dbReference type="CDD" id="cd01283">
    <property type="entry name" value="cytidine_deaminase"/>
    <property type="match status" value="1"/>
</dbReference>
<dbReference type="EMBL" id="FSRA01000001">
    <property type="protein sequence ID" value="SIN64658.1"/>
    <property type="molecule type" value="Genomic_DNA"/>
</dbReference>
<dbReference type="PROSITE" id="PS51747">
    <property type="entry name" value="CYT_DCMP_DEAMINASES_2"/>
    <property type="match status" value="1"/>
</dbReference>
<evidence type="ECO:0000256" key="2">
    <source>
        <dbReference type="ARBA" id="ARBA00022723"/>
    </source>
</evidence>
<proteinExistence type="inferred from homology"/>
<keyword evidence="4" id="KW-0862">Zinc</keyword>
<dbReference type="GO" id="GO:0042802">
    <property type="term" value="F:identical protein binding"/>
    <property type="evidence" value="ECO:0007669"/>
    <property type="project" value="UniProtKB-ARBA"/>
</dbReference>
<dbReference type="OrthoDB" id="9795347at2"/>
<dbReference type="STRING" id="536979.SAMN04488055_0102"/>
<dbReference type="RefSeq" id="WP_074237200.1">
    <property type="nucleotide sequence ID" value="NZ_FSRA01000001.1"/>
</dbReference>
<name>A0A1N6D1J0_9BACT</name>
<dbReference type="AlphaFoldDB" id="A0A1N6D1J0"/>
<organism evidence="6 7">
    <name type="scientific">Chitinophaga niabensis</name>
    <dbReference type="NCBI Taxonomy" id="536979"/>
    <lineage>
        <taxon>Bacteria</taxon>
        <taxon>Pseudomonadati</taxon>
        <taxon>Bacteroidota</taxon>
        <taxon>Chitinophagia</taxon>
        <taxon>Chitinophagales</taxon>
        <taxon>Chitinophagaceae</taxon>
        <taxon>Chitinophaga</taxon>
    </lineage>
</organism>
<dbReference type="InterPro" id="IPR016192">
    <property type="entry name" value="APOBEC/CMP_deaminase_Zn-bd"/>
</dbReference>
<feature type="domain" description="CMP/dCMP-type deaminase" evidence="5">
    <location>
        <begin position="21"/>
        <end position="158"/>
    </location>
</feature>
<dbReference type="InterPro" id="IPR050202">
    <property type="entry name" value="Cyt/Deoxycyt_deaminase"/>
</dbReference>
<dbReference type="SUPFAM" id="SSF53927">
    <property type="entry name" value="Cytidine deaminase-like"/>
    <property type="match status" value="1"/>
</dbReference>
<dbReference type="GO" id="GO:0055086">
    <property type="term" value="P:nucleobase-containing small molecule metabolic process"/>
    <property type="evidence" value="ECO:0007669"/>
    <property type="project" value="UniProtKB-ARBA"/>
</dbReference>
<dbReference type="GO" id="GO:0008270">
    <property type="term" value="F:zinc ion binding"/>
    <property type="evidence" value="ECO:0007669"/>
    <property type="project" value="InterPro"/>
</dbReference>
<dbReference type="Proteomes" id="UP000185003">
    <property type="component" value="Unassembled WGS sequence"/>
</dbReference>
<dbReference type="PANTHER" id="PTHR11644:SF2">
    <property type="entry name" value="CYTIDINE DEAMINASE"/>
    <property type="match status" value="1"/>
</dbReference>
<evidence type="ECO:0000256" key="1">
    <source>
        <dbReference type="ARBA" id="ARBA00006576"/>
    </source>
</evidence>
<dbReference type="PANTHER" id="PTHR11644">
    <property type="entry name" value="CYTIDINE DEAMINASE"/>
    <property type="match status" value="1"/>
</dbReference>
<dbReference type="Pfam" id="PF00383">
    <property type="entry name" value="dCMP_cyt_deam_1"/>
    <property type="match status" value="1"/>
</dbReference>
<protein>
    <submittedName>
        <fullName evidence="6">Cytidine deaminase</fullName>
    </submittedName>
</protein>
<dbReference type="GO" id="GO:0005829">
    <property type="term" value="C:cytosol"/>
    <property type="evidence" value="ECO:0007669"/>
    <property type="project" value="TreeGrafter"/>
</dbReference>
<dbReference type="InterPro" id="IPR002125">
    <property type="entry name" value="CMP_dCMP_dom"/>
</dbReference>
<dbReference type="InterPro" id="IPR016193">
    <property type="entry name" value="Cytidine_deaminase-like"/>
</dbReference>
<dbReference type="PROSITE" id="PS00903">
    <property type="entry name" value="CYT_DCMP_DEAMINASES_1"/>
    <property type="match status" value="1"/>
</dbReference>
<sequence length="165" mass="17969">MELRSQQIIFEEHTDISSLSPADAALLRAAREATKHAYAPYSHFRVGAVLQLANGKQVIGTNQENASYPVGICAERTGLSAASSQYPEVPVQTIAVSYHNEQGDSSRPISPCGLCRQTLAEYQQRFKAPIRLILSGLTGKVIVIGDALQLLPLSFSSDDMKYFSL</sequence>
<evidence type="ECO:0000313" key="6">
    <source>
        <dbReference type="EMBL" id="SIN64658.1"/>
    </source>
</evidence>
<evidence type="ECO:0000259" key="5">
    <source>
        <dbReference type="PROSITE" id="PS51747"/>
    </source>
</evidence>
<keyword evidence="3" id="KW-0378">Hydrolase</keyword>
<accession>A0A1N6D1J0</accession>
<keyword evidence="7" id="KW-1185">Reference proteome</keyword>
<dbReference type="NCBIfam" id="NF004064">
    <property type="entry name" value="PRK05578.1"/>
    <property type="match status" value="1"/>
</dbReference>